<sequence length="482" mass="54156">MGFSEKNNLFNKNCLKMDRSELLQLLNKQKAAFRKDPPSFEKRMESLKNLSDIVKENKSLLIRAINKDFGGRAEEETRLLEILPLQDQIRHSMRHLKNWMKPRSVKSSWFLIPAKAFYQYQPLGSVGIMGAWNYQILLTLGPLIDAIAAGNHAIIKPSEMAPASAEVIRKMINSAFPEEYIHCVTGDAEMAKGFSSLPFDHLFFTGSSNIGKKIMAAAAPNLTPVTLELGGKSPAVIHPSYPLKVALQRIINGKLFNGGQTCVAPDYIIAPDSLNDEIENTAKSIVNTLYPDLKKEGKFTSIINEKHFQRLKSLLEDAKNKGARIVEISGNDEHKLLTPKLLFNVNDEMKVMQEEIFGPILPVLNLETVEEAINYINDHHKPLALYYFDNNSKRIKHLLKFTQSGGVTVNDTIYHLAQHRLPFGGVGNSGMGHYHGFDGFKTFSKKRAVMEQGRLAASDFLQPPYTGFKQKLLGWVEKFSKV</sequence>
<name>A0A2R3Z739_9FLAO</name>
<dbReference type="InterPro" id="IPR016160">
    <property type="entry name" value="Ald_DH_CS_CYS"/>
</dbReference>
<dbReference type="PANTHER" id="PTHR43570">
    <property type="entry name" value="ALDEHYDE DEHYDROGENASE"/>
    <property type="match status" value="1"/>
</dbReference>
<dbReference type="PROSITE" id="PS00687">
    <property type="entry name" value="ALDEHYDE_DEHYDR_GLU"/>
    <property type="match status" value="1"/>
</dbReference>
<dbReference type="InterPro" id="IPR016161">
    <property type="entry name" value="Ald_DH/histidinol_DH"/>
</dbReference>
<dbReference type="GO" id="GO:0004029">
    <property type="term" value="F:aldehyde dehydrogenase (NAD+) activity"/>
    <property type="evidence" value="ECO:0007669"/>
    <property type="project" value="TreeGrafter"/>
</dbReference>
<dbReference type="InterPro" id="IPR012394">
    <property type="entry name" value="Aldehyde_DH_NAD(P)"/>
</dbReference>
<dbReference type="Gene3D" id="3.40.605.10">
    <property type="entry name" value="Aldehyde Dehydrogenase, Chain A, domain 1"/>
    <property type="match status" value="1"/>
</dbReference>
<dbReference type="CDD" id="cd07133">
    <property type="entry name" value="ALDH_CALDH_CalB"/>
    <property type="match status" value="1"/>
</dbReference>
<evidence type="ECO:0000256" key="5">
    <source>
        <dbReference type="PIRSR" id="PIRSR036492-1"/>
    </source>
</evidence>
<dbReference type="FunFam" id="3.40.309.10:FF:000003">
    <property type="entry name" value="Aldehyde dehydrogenase"/>
    <property type="match status" value="1"/>
</dbReference>
<dbReference type="Pfam" id="PF00171">
    <property type="entry name" value="Aldedh"/>
    <property type="match status" value="1"/>
</dbReference>
<protein>
    <recommendedName>
        <fullName evidence="4">Aldehyde dehydrogenase</fullName>
    </recommendedName>
</protein>
<accession>A0A2R3Z739</accession>
<dbReference type="GO" id="GO:0006081">
    <property type="term" value="P:aldehyde metabolic process"/>
    <property type="evidence" value="ECO:0007669"/>
    <property type="project" value="InterPro"/>
</dbReference>
<feature type="active site" evidence="5">
    <location>
        <position position="262"/>
    </location>
</feature>
<dbReference type="InterPro" id="IPR015590">
    <property type="entry name" value="Aldehyde_DH_dom"/>
</dbReference>
<organism evidence="9 10">
    <name type="scientific">Christiangramia fulva</name>
    <dbReference type="NCBI Taxonomy" id="2126553"/>
    <lineage>
        <taxon>Bacteria</taxon>
        <taxon>Pseudomonadati</taxon>
        <taxon>Bacteroidota</taxon>
        <taxon>Flavobacteriia</taxon>
        <taxon>Flavobacteriales</taxon>
        <taxon>Flavobacteriaceae</taxon>
        <taxon>Christiangramia</taxon>
    </lineage>
</organism>
<evidence type="ECO:0000256" key="4">
    <source>
        <dbReference type="PIRNR" id="PIRNR036492"/>
    </source>
</evidence>
<keyword evidence="2 4" id="KW-0560">Oxidoreductase</keyword>
<dbReference type="PROSITE" id="PS00070">
    <property type="entry name" value="ALDEHYDE_DEHYDR_CYS"/>
    <property type="match status" value="1"/>
</dbReference>
<evidence type="ECO:0000256" key="7">
    <source>
        <dbReference type="RuleBase" id="RU003345"/>
    </source>
</evidence>
<dbReference type="InterPro" id="IPR029510">
    <property type="entry name" value="Ald_DH_CS_GLU"/>
</dbReference>
<evidence type="ECO:0000313" key="9">
    <source>
        <dbReference type="EMBL" id="AVR46065.1"/>
    </source>
</evidence>
<comment type="similarity">
    <text evidence="1 4 7">Belongs to the aldehyde dehydrogenase family.</text>
</comment>
<dbReference type="InterPro" id="IPR016163">
    <property type="entry name" value="Ald_DH_C"/>
</dbReference>
<dbReference type="Proteomes" id="UP000241507">
    <property type="component" value="Chromosome"/>
</dbReference>
<keyword evidence="3" id="KW-0520">NAD</keyword>
<reference evidence="10" key="1">
    <citation type="submission" date="2018-03" db="EMBL/GenBank/DDBJ databases">
        <title>Gramella fulva sp. nov., isolated from a dry surface of tidal flat.</title>
        <authorList>
            <person name="Hwang S.H."/>
            <person name="Hwang W.M."/>
            <person name="Kang K."/>
            <person name="Ahn T.-Y."/>
        </authorList>
    </citation>
    <scope>NUCLEOTIDE SEQUENCE [LARGE SCALE GENOMIC DNA]</scope>
    <source>
        <strain evidence="10">SH35</strain>
    </source>
</reference>
<evidence type="ECO:0000313" key="10">
    <source>
        <dbReference type="Proteomes" id="UP000241507"/>
    </source>
</evidence>
<dbReference type="EMBL" id="CP028136">
    <property type="protein sequence ID" value="AVR46065.1"/>
    <property type="molecule type" value="Genomic_DNA"/>
</dbReference>
<dbReference type="InterPro" id="IPR016162">
    <property type="entry name" value="Ald_DH_N"/>
</dbReference>
<dbReference type="GO" id="GO:0005737">
    <property type="term" value="C:cytoplasm"/>
    <property type="evidence" value="ECO:0007669"/>
    <property type="project" value="TreeGrafter"/>
</dbReference>
<feature type="active site" evidence="5 6">
    <location>
        <position position="228"/>
    </location>
</feature>
<evidence type="ECO:0000256" key="2">
    <source>
        <dbReference type="ARBA" id="ARBA00023002"/>
    </source>
</evidence>
<evidence type="ECO:0000256" key="1">
    <source>
        <dbReference type="ARBA" id="ARBA00009986"/>
    </source>
</evidence>
<dbReference type="KEGG" id="grs:C7S20_12815"/>
<dbReference type="PIRSF" id="PIRSF036492">
    <property type="entry name" value="ALDH"/>
    <property type="match status" value="1"/>
</dbReference>
<feature type="domain" description="Aldehyde dehydrogenase" evidence="8">
    <location>
        <begin position="38"/>
        <end position="448"/>
    </location>
</feature>
<dbReference type="FunFam" id="3.40.605.10:FF:000004">
    <property type="entry name" value="Aldehyde dehydrogenase"/>
    <property type="match status" value="1"/>
</dbReference>
<keyword evidence="10" id="KW-1185">Reference proteome</keyword>
<dbReference type="AlphaFoldDB" id="A0A2R3Z739"/>
<proteinExistence type="inferred from homology"/>
<dbReference type="PANTHER" id="PTHR43570:SF20">
    <property type="entry name" value="ALDEHYDE DEHYDROGENASE ALDX-RELATED"/>
    <property type="match status" value="1"/>
</dbReference>
<gene>
    <name evidence="9" type="ORF">C7S20_12815</name>
</gene>
<evidence type="ECO:0000256" key="3">
    <source>
        <dbReference type="ARBA" id="ARBA00023027"/>
    </source>
</evidence>
<evidence type="ECO:0000256" key="6">
    <source>
        <dbReference type="PROSITE-ProRule" id="PRU10007"/>
    </source>
</evidence>
<dbReference type="SUPFAM" id="SSF53720">
    <property type="entry name" value="ALDH-like"/>
    <property type="match status" value="1"/>
</dbReference>
<evidence type="ECO:0000259" key="8">
    <source>
        <dbReference type="Pfam" id="PF00171"/>
    </source>
</evidence>
<dbReference type="Gene3D" id="3.40.309.10">
    <property type="entry name" value="Aldehyde Dehydrogenase, Chain A, domain 2"/>
    <property type="match status" value="1"/>
</dbReference>